<proteinExistence type="predicted"/>
<dbReference type="AlphaFoldDB" id="A0A3B1DSY7"/>
<dbReference type="EMBL" id="UOYO01000026">
    <property type="protein sequence ID" value="VAY87417.1"/>
    <property type="molecule type" value="Genomic_DNA"/>
</dbReference>
<accession>A0A3B1DSY7</accession>
<dbReference type="Pfam" id="PF05670">
    <property type="entry name" value="NFACT-R_1"/>
    <property type="match status" value="1"/>
</dbReference>
<dbReference type="Gene3D" id="2.30.310.10">
    <property type="entry name" value="ibrinogen binding protein from staphylococcus aureus domain"/>
    <property type="match status" value="1"/>
</dbReference>
<feature type="domain" description="NFACT RNA-binding" evidence="1">
    <location>
        <begin position="322"/>
        <end position="406"/>
    </location>
</feature>
<evidence type="ECO:0000313" key="2">
    <source>
        <dbReference type="EMBL" id="VAY87417.1"/>
    </source>
</evidence>
<name>A0A3B1DSY7_9ZZZZ</name>
<sequence>MKHYILYKFAQYLNNFNKLNSIKRISNNTIVLDIESKIFYFDMSKGNSFVYMTNKKKYSRNLFNAPFDTILQKRFSNVRIIKVYLRNNDKILNILVENRSSYKQQASLLQFEFIGKNTNVIVLDKNDIILEALRHIVRSSSARIVRVGTKLQEIKKPNFEFEHKDIKNIEKLLLDNYEKKEKKELLFVKKQKLLQINKIIIKITKTLNSLEDIDTLKKKIIKLNKDAIYIVENLHKSKGYEKYDKLKLSNSMFQQSKKAKAKVKNQHIEYLNLSQKLDFYNKLTSVIDKCVSIDEIEFYFPKKDKNQIKTKKTNPYQSFFVNGYKIMLGRDERENIFLLKNSKASDFWFHLKGQSSSHVIVSNSKKEIPDYIIKEASKICVQFSTKNSGKYSVDYTQRRNVKVQSKANVLYSLYNTISINI</sequence>
<reference evidence="2" key="1">
    <citation type="submission" date="2018-10" db="EMBL/GenBank/DDBJ databases">
        <authorList>
            <person name="Aoki K."/>
        </authorList>
    </citation>
    <scope>NUCLEOTIDE SEQUENCE</scope>
</reference>
<organism evidence="2">
    <name type="scientific">hydrothermal vent metagenome</name>
    <dbReference type="NCBI Taxonomy" id="652676"/>
    <lineage>
        <taxon>unclassified sequences</taxon>
        <taxon>metagenomes</taxon>
        <taxon>ecological metagenomes</taxon>
    </lineage>
</organism>
<dbReference type="InterPro" id="IPR008532">
    <property type="entry name" value="NFACT_RNA-bd"/>
</dbReference>
<evidence type="ECO:0000259" key="1">
    <source>
        <dbReference type="Pfam" id="PF05670"/>
    </source>
</evidence>
<protein>
    <submittedName>
        <fullName evidence="2">Fibronectin/fibrinogen-binding protein</fullName>
    </submittedName>
</protein>
<gene>
    <name evidence="2" type="ORF">MNB_ARC-1_345</name>
</gene>